<dbReference type="InterPro" id="IPR006379">
    <property type="entry name" value="HAD-SF_hydro_IIB"/>
</dbReference>
<accession>A0A401FYI3</accession>
<dbReference type="Gene3D" id="3.40.50.1000">
    <property type="entry name" value="HAD superfamily/HAD-like"/>
    <property type="match status" value="2"/>
</dbReference>
<protein>
    <submittedName>
        <fullName evidence="1">HAD family hydrolase</fullName>
    </submittedName>
</protein>
<dbReference type="NCBIfam" id="TIGR01484">
    <property type="entry name" value="HAD-SF-IIB"/>
    <property type="match status" value="1"/>
</dbReference>
<dbReference type="EMBL" id="BEXT01000001">
    <property type="protein sequence ID" value="GBC62062.1"/>
    <property type="molecule type" value="Genomic_DNA"/>
</dbReference>
<reference evidence="2" key="2">
    <citation type="submission" date="2019-01" db="EMBL/GenBank/DDBJ databases">
        <title>Genome sequence of Desulfonema ishimotonii strain Tokyo 01.</title>
        <authorList>
            <person name="Fukui M."/>
        </authorList>
    </citation>
    <scope>NUCLEOTIDE SEQUENCE [LARGE SCALE GENOMIC DNA]</scope>
    <source>
        <strain evidence="2">Tokyo 01</strain>
    </source>
</reference>
<keyword evidence="1" id="KW-0378">Hydrolase</keyword>
<dbReference type="InterPro" id="IPR036412">
    <property type="entry name" value="HAD-like_sf"/>
</dbReference>
<dbReference type="OrthoDB" id="5292903at2"/>
<dbReference type="AlphaFoldDB" id="A0A401FYI3"/>
<reference evidence="2" key="1">
    <citation type="submission" date="2017-11" db="EMBL/GenBank/DDBJ databases">
        <authorList>
            <person name="Watanabe M."/>
            <person name="Kojima H."/>
        </authorList>
    </citation>
    <scope>NUCLEOTIDE SEQUENCE [LARGE SCALE GENOMIC DNA]</scope>
    <source>
        <strain evidence="2">Tokyo 01</strain>
    </source>
</reference>
<organism evidence="1 2">
    <name type="scientific">Desulfonema ishimotonii</name>
    <dbReference type="NCBI Taxonomy" id="45657"/>
    <lineage>
        <taxon>Bacteria</taxon>
        <taxon>Pseudomonadati</taxon>
        <taxon>Thermodesulfobacteriota</taxon>
        <taxon>Desulfobacteria</taxon>
        <taxon>Desulfobacterales</taxon>
        <taxon>Desulfococcaceae</taxon>
        <taxon>Desulfonema</taxon>
    </lineage>
</organism>
<gene>
    <name evidence="1" type="ORF">DENIS_3025</name>
</gene>
<dbReference type="InterPro" id="IPR023214">
    <property type="entry name" value="HAD_sf"/>
</dbReference>
<dbReference type="Proteomes" id="UP000288096">
    <property type="component" value="Unassembled WGS sequence"/>
</dbReference>
<dbReference type="GO" id="GO:0005829">
    <property type="term" value="C:cytosol"/>
    <property type="evidence" value="ECO:0007669"/>
    <property type="project" value="TreeGrafter"/>
</dbReference>
<proteinExistence type="predicted"/>
<evidence type="ECO:0000313" key="1">
    <source>
        <dbReference type="EMBL" id="GBC62062.1"/>
    </source>
</evidence>
<dbReference type="SUPFAM" id="SSF56784">
    <property type="entry name" value="HAD-like"/>
    <property type="match status" value="1"/>
</dbReference>
<keyword evidence="2" id="KW-1185">Reference proteome</keyword>
<dbReference type="GO" id="GO:0000287">
    <property type="term" value="F:magnesium ion binding"/>
    <property type="evidence" value="ECO:0007669"/>
    <property type="project" value="TreeGrafter"/>
</dbReference>
<dbReference type="GO" id="GO:0016791">
    <property type="term" value="F:phosphatase activity"/>
    <property type="evidence" value="ECO:0007669"/>
    <property type="project" value="UniProtKB-ARBA"/>
</dbReference>
<evidence type="ECO:0000313" key="2">
    <source>
        <dbReference type="Proteomes" id="UP000288096"/>
    </source>
</evidence>
<dbReference type="PANTHER" id="PTHR10000:SF8">
    <property type="entry name" value="HAD SUPERFAMILY HYDROLASE-LIKE, TYPE 3"/>
    <property type="match status" value="1"/>
</dbReference>
<sequence>MKPFETFPDHLRQNIRYVLTDVDDTLTHESRLPSVALAAMERLQAAGIRVVPITGGPAGWCDHMARLWPVDSVIGESGAFYFTCDRARKTMRRRYWKSEAERHEDREKLERIRARILRTVPGCRVAADQAYRDADLAIDCNGDVPTLPPEEVAKIMACFRDAGARASVSSIHVNGWFGEYDKLAMTRILFDEVFGEHLDAVRDSVIYTGDAPNDCPMFAAFPHAVGVANILKFKGALDAEPAWITRRPGGYGFAEMADILLG</sequence>
<name>A0A401FYI3_9BACT</name>
<dbReference type="PANTHER" id="PTHR10000">
    <property type="entry name" value="PHOSPHOSERINE PHOSPHATASE"/>
    <property type="match status" value="1"/>
</dbReference>
<comment type="caution">
    <text evidence="1">The sequence shown here is derived from an EMBL/GenBank/DDBJ whole genome shotgun (WGS) entry which is preliminary data.</text>
</comment>